<name>A0A6J4UBN3_9BACT</name>
<protein>
    <submittedName>
        <fullName evidence="1">Uncharacterized protein</fullName>
    </submittedName>
</protein>
<proteinExistence type="predicted"/>
<sequence>MQQAVSLVGRYRPKVPGDLTAVAWFAILPVVATRSTVAIRAPAMVVVAADEEVAV</sequence>
<organism evidence="1">
    <name type="scientific">uncultured Thermomicrobiales bacterium</name>
    <dbReference type="NCBI Taxonomy" id="1645740"/>
    <lineage>
        <taxon>Bacteria</taxon>
        <taxon>Pseudomonadati</taxon>
        <taxon>Thermomicrobiota</taxon>
        <taxon>Thermomicrobia</taxon>
        <taxon>Thermomicrobiales</taxon>
        <taxon>environmental samples</taxon>
    </lineage>
</organism>
<accession>A0A6J4UBN3</accession>
<dbReference type="AlphaFoldDB" id="A0A6J4UBN3"/>
<dbReference type="EMBL" id="CADCWL010000008">
    <property type="protein sequence ID" value="CAA9544068.1"/>
    <property type="molecule type" value="Genomic_DNA"/>
</dbReference>
<gene>
    <name evidence="1" type="ORF">AVDCRST_MAG19-150</name>
</gene>
<reference evidence="1" key="1">
    <citation type="submission" date="2020-02" db="EMBL/GenBank/DDBJ databases">
        <authorList>
            <person name="Meier V. D."/>
        </authorList>
    </citation>
    <scope>NUCLEOTIDE SEQUENCE</scope>
    <source>
        <strain evidence="1">AVDCRST_MAG19</strain>
    </source>
</reference>
<evidence type="ECO:0000313" key="1">
    <source>
        <dbReference type="EMBL" id="CAA9544068.1"/>
    </source>
</evidence>